<dbReference type="AlphaFoldDB" id="A0A1G5VM32"/>
<name>A0A1G5VM32_9BACT</name>
<protein>
    <submittedName>
        <fullName evidence="1">Uncharacterized protein</fullName>
    </submittedName>
</protein>
<keyword evidence="2" id="KW-1185">Reference proteome</keyword>
<dbReference type="OrthoDB" id="824257at2"/>
<proteinExistence type="predicted"/>
<evidence type="ECO:0000313" key="1">
    <source>
        <dbReference type="EMBL" id="SDA46476.1"/>
    </source>
</evidence>
<gene>
    <name evidence="1" type="ORF">SAMN03080617_00534</name>
</gene>
<accession>A0A1G5VM32</accession>
<dbReference type="Proteomes" id="UP000198756">
    <property type="component" value="Unassembled WGS sequence"/>
</dbReference>
<dbReference type="STRING" id="279824.SAMN03080617_00534"/>
<evidence type="ECO:0000313" key="2">
    <source>
        <dbReference type="Proteomes" id="UP000198756"/>
    </source>
</evidence>
<dbReference type="EMBL" id="FMXE01000004">
    <property type="protein sequence ID" value="SDA46476.1"/>
    <property type="molecule type" value="Genomic_DNA"/>
</dbReference>
<organism evidence="1 2">
    <name type="scientific">Algoriphagus alkaliphilus</name>
    <dbReference type="NCBI Taxonomy" id="279824"/>
    <lineage>
        <taxon>Bacteria</taxon>
        <taxon>Pseudomonadati</taxon>
        <taxon>Bacteroidota</taxon>
        <taxon>Cytophagia</taxon>
        <taxon>Cytophagales</taxon>
        <taxon>Cyclobacteriaceae</taxon>
        <taxon>Algoriphagus</taxon>
    </lineage>
</organism>
<sequence length="157" mass="17990">MDQQAIVKTFREKGQVTIREGNGKNLTLLKTENWKPEMGYDWTFLLFDTFQIRTVCEPFAEVSLDIVDFSSKPTIYHSPVSRVIRSAPIQDGNIRFSLIREPNWNKLLFQISQPVLAKIDHEKNEADSQTELYFPLLGPSTKEMFLGPEGDVKIIVG</sequence>
<dbReference type="RefSeq" id="WP_092728409.1">
    <property type="nucleotide sequence ID" value="NZ_FMXE01000004.1"/>
</dbReference>
<reference evidence="2" key="1">
    <citation type="submission" date="2016-10" db="EMBL/GenBank/DDBJ databases">
        <authorList>
            <person name="Varghese N."/>
            <person name="Submissions S."/>
        </authorList>
    </citation>
    <scope>NUCLEOTIDE SEQUENCE [LARGE SCALE GENOMIC DNA]</scope>
    <source>
        <strain evidence="2">DSM 22703</strain>
    </source>
</reference>